<dbReference type="PANTHER" id="PTHR30327:SF1">
    <property type="entry name" value="UPF0301 PROTEIN YQGE"/>
    <property type="match status" value="1"/>
</dbReference>
<organism evidence="3 4">
    <name type="scientific">Yoonia rhodophyticola</name>
    <dbReference type="NCBI Taxonomy" id="3137370"/>
    <lineage>
        <taxon>Bacteria</taxon>
        <taxon>Pseudomonadati</taxon>
        <taxon>Pseudomonadota</taxon>
        <taxon>Alphaproteobacteria</taxon>
        <taxon>Rhodobacterales</taxon>
        <taxon>Paracoccaceae</taxon>
        <taxon>Yoonia</taxon>
    </lineage>
</organism>
<dbReference type="GO" id="GO:0005829">
    <property type="term" value="C:cytosol"/>
    <property type="evidence" value="ECO:0007669"/>
    <property type="project" value="TreeGrafter"/>
</dbReference>
<evidence type="ECO:0000256" key="2">
    <source>
        <dbReference type="HAMAP-Rule" id="MF_00758"/>
    </source>
</evidence>
<dbReference type="InterPro" id="IPR003774">
    <property type="entry name" value="AlgH-like"/>
</dbReference>
<dbReference type="NCBIfam" id="NF001268">
    <property type="entry name" value="PRK00228.1-4"/>
    <property type="match status" value="1"/>
</dbReference>
<sequence>MSFDPIDLTGKLLIAMPDMADPRFAQTVVYMCAHSDDGGMGLIVNKPQMEVRFSELLDQLGIEPAKGLRDIRVHFGGPVDHARGFVLHTADYRSEMGTLQVDDNIGMTATMDVIEDLARGVGPDTSILALGYAGWGPGQLEDEIAQNGWLICDPSEDILFGRANEHKWKAALGVLGIDPILLSSTAGRA</sequence>
<dbReference type="Pfam" id="PF02622">
    <property type="entry name" value="DUF179"/>
    <property type="match status" value="1"/>
</dbReference>
<dbReference type="Proteomes" id="UP001470809">
    <property type="component" value="Chromosome"/>
</dbReference>
<accession>A0AAN0MFL0</accession>
<dbReference type="KEGG" id="yrh:AABB31_07880"/>
<comment type="similarity">
    <text evidence="1 2">Belongs to the UPF0301 (AlgH) family.</text>
</comment>
<evidence type="ECO:0000313" key="4">
    <source>
        <dbReference type="Proteomes" id="UP001470809"/>
    </source>
</evidence>
<name>A0AAN0MFL0_9RHOB</name>
<evidence type="ECO:0000256" key="1">
    <source>
        <dbReference type="ARBA" id="ARBA00009600"/>
    </source>
</evidence>
<dbReference type="Gene3D" id="3.40.1740.10">
    <property type="entry name" value="VC0467-like"/>
    <property type="match status" value="1"/>
</dbReference>
<dbReference type="HAMAP" id="MF_00758">
    <property type="entry name" value="UPF0301"/>
    <property type="match status" value="1"/>
</dbReference>
<dbReference type="PANTHER" id="PTHR30327">
    <property type="entry name" value="UNCHARACTERIZED PROTEIN YQGE"/>
    <property type="match status" value="1"/>
</dbReference>
<reference evidence="3 4" key="2">
    <citation type="submission" date="2024-08" db="EMBL/GenBank/DDBJ databases">
        <title>Phylogenomic analyses of a clade within the roseobacter group suggest taxonomic reassignments of species of the genera Aestuariivita, Citreicella, Loktanella, Nautella, Pelagibaca, Ruegeria, Thalassobius, Thiobacimonas and Tropicibacter, and the proposal o.</title>
        <authorList>
            <person name="Jeon C.O."/>
        </authorList>
    </citation>
    <scope>NUCLEOTIDE SEQUENCE [LARGE SCALE GENOMIC DNA]</scope>
    <source>
        <strain evidence="3 4">SS1-5</strain>
    </source>
</reference>
<keyword evidence="4" id="KW-1185">Reference proteome</keyword>
<reference evidence="4" key="1">
    <citation type="submission" date="2024-04" db="EMBL/GenBank/DDBJ databases">
        <title>Phylogenomic analyses of a clade within the roseobacter group suggest taxonomic reassignments of species of the genera Aestuariivita, Citreicella, Loktanella, Nautella, Pelagibaca, Ruegeria, Thalassobius, Thiobacimonas and Tropicibacter, and the proposal o.</title>
        <authorList>
            <person name="Jeon C.O."/>
        </authorList>
    </citation>
    <scope>NUCLEOTIDE SEQUENCE [LARGE SCALE GENOMIC DNA]</scope>
    <source>
        <strain evidence="4">SS1-5</strain>
    </source>
</reference>
<dbReference type="EMBL" id="CP151767">
    <property type="protein sequence ID" value="WZU68782.1"/>
    <property type="molecule type" value="Genomic_DNA"/>
</dbReference>
<protein>
    <recommendedName>
        <fullName evidence="2">UPF0301 protein AABB31_07880</fullName>
    </recommendedName>
</protein>
<dbReference type="AlphaFoldDB" id="A0AAN0MFL0"/>
<evidence type="ECO:0000313" key="3">
    <source>
        <dbReference type="EMBL" id="WZU68782.1"/>
    </source>
</evidence>
<proteinExistence type="inferred from homology"/>
<dbReference type="SUPFAM" id="SSF143456">
    <property type="entry name" value="VC0467-like"/>
    <property type="match status" value="1"/>
</dbReference>
<gene>
    <name evidence="3" type="ORF">AABB31_07880</name>
</gene>
<dbReference type="RefSeq" id="WP_342078073.1">
    <property type="nucleotide sequence ID" value="NZ_CP151767.2"/>
</dbReference>